<proteinExistence type="inferred from homology"/>
<evidence type="ECO:0000256" key="1">
    <source>
        <dbReference type="ARBA" id="ARBA00005428"/>
    </source>
</evidence>
<evidence type="ECO:0000256" key="5">
    <source>
        <dbReference type="ARBA" id="ARBA00023125"/>
    </source>
</evidence>
<evidence type="ECO:0000256" key="6">
    <source>
        <dbReference type="ARBA" id="ARBA00023163"/>
    </source>
</evidence>
<dbReference type="InterPro" id="IPR003735">
    <property type="entry name" value="Metal_Tscrpt_repr"/>
</dbReference>
<reference evidence="7 8" key="1">
    <citation type="submission" date="2020-12" db="EMBL/GenBank/DDBJ databases">
        <title>Complete genome sequence of Mycobacterium heckeshornense JCM 15655T, closely related to a pathogenic non-tuberculous mycobacterial species Mycobacterium xenopi.</title>
        <authorList>
            <person name="Yoshida M."/>
            <person name="Fukano H."/>
            <person name="Asakura T."/>
            <person name="Suzuki M."/>
            <person name="Hoshino Y."/>
        </authorList>
    </citation>
    <scope>NUCLEOTIDE SEQUENCE [LARGE SCALE GENOMIC DNA]</scope>
    <source>
        <strain evidence="7 8">JCM 15655</strain>
    </source>
</reference>
<dbReference type="InterPro" id="IPR038390">
    <property type="entry name" value="Metal_Tscrpt_repr_sf"/>
</dbReference>
<protein>
    <submittedName>
        <fullName evidence="7">Uncharacterized protein</fullName>
    </submittedName>
</protein>
<keyword evidence="8" id="KW-1185">Reference proteome</keyword>
<dbReference type="Pfam" id="PF02583">
    <property type="entry name" value="Trns_repr_metal"/>
    <property type="match status" value="1"/>
</dbReference>
<comment type="similarity">
    <text evidence="1">Belongs to the CsoR family.</text>
</comment>
<keyword evidence="2" id="KW-0678">Repressor</keyword>
<evidence type="ECO:0000313" key="7">
    <source>
        <dbReference type="EMBL" id="BCO34984.1"/>
    </source>
</evidence>
<evidence type="ECO:0000256" key="3">
    <source>
        <dbReference type="ARBA" id="ARBA00023008"/>
    </source>
</evidence>
<dbReference type="Gene3D" id="1.20.58.1000">
    <property type="entry name" value="Metal-sensitive repressor, helix protomer"/>
    <property type="match status" value="1"/>
</dbReference>
<dbReference type="GO" id="GO:0046872">
    <property type="term" value="F:metal ion binding"/>
    <property type="evidence" value="ECO:0007669"/>
    <property type="project" value="InterPro"/>
</dbReference>
<evidence type="ECO:0000256" key="2">
    <source>
        <dbReference type="ARBA" id="ARBA00022491"/>
    </source>
</evidence>
<gene>
    <name evidence="7" type="ORF">MHEC_14170</name>
</gene>
<keyword evidence="5" id="KW-0238">DNA-binding</keyword>
<dbReference type="EMBL" id="AP024237">
    <property type="protein sequence ID" value="BCO34984.1"/>
    <property type="molecule type" value="Genomic_DNA"/>
</dbReference>
<dbReference type="AlphaFoldDB" id="A0A7R7TU29"/>
<keyword evidence="3" id="KW-0186">Copper</keyword>
<name>A0A7R7TU29_9MYCO</name>
<evidence type="ECO:0000313" key="8">
    <source>
        <dbReference type="Proteomes" id="UP000595446"/>
    </source>
</evidence>
<organism evidence="7 8">
    <name type="scientific">Mycobacterium heckeshornense</name>
    <dbReference type="NCBI Taxonomy" id="110505"/>
    <lineage>
        <taxon>Bacteria</taxon>
        <taxon>Bacillati</taxon>
        <taxon>Actinomycetota</taxon>
        <taxon>Actinomycetes</taxon>
        <taxon>Mycobacteriales</taxon>
        <taxon>Mycobacteriaceae</taxon>
        <taxon>Mycobacterium</taxon>
    </lineage>
</organism>
<accession>A0A7R7TU29</accession>
<keyword evidence="6" id="KW-0804">Transcription</keyword>
<sequence>MVEQGCDSKDVLTQLAAVSQALDRTGVTIAATGLRECAAGRDMKNHQPLSEAELEKLFLAA</sequence>
<keyword evidence="4" id="KW-0805">Transcription regulation</keyword>
<evidence type="ECO:0000256" key="4">
    <source>
        <dbReference type="ARBA" id="ARBA00023015"/>
    </source>
</evidence>
<dbReference type="Proteomes" id="UP000595446">
    <property type="component" value="Chromosome"/>
</dbReference>
<dbReference type="GO" id="GO:0045892">
    <property type="term" value="P:negative regulation of DNA-templated transcription"/>
    <property type="evidence" value="ECO:0007669"/>
    <property type="project" value="UniProtKB-ARBA"/>
</dbReference>
<dbReference type="GO" id="GO:0003677">
    <property type="term" value="F:DNA binding"/>
    <property type="evidence" value="ECO:0007669"/>
    <property type="project" value="UniProtKB-KW"/>
</dbReference>